<evidence type="ECO:0000313" key="4">
    <source>
        <dbReference type="Proteomes" id="UP000326565"/>
    </source>
</evidence>
<keyword evidence="2" id="KW-0472">Membrane</keyword>
<name>A0A5N5WRL5_9EURO</name>
<keyword evidence="2" id="KW-0812">Transmembrane</keyword>
<dbReference type="Proteomes" id="UP000326565">
    <property type="component" value="Unassembled WGS sequence"/>
</dbReference>
<feature type="compositionally biased region" description="Low complexity" evidence="1">
    <location>
        <begin position="22"/>
        <end position="54"/>
    </location>
</feature>
<dbReference type="AlphaFoldDB" id="A0A5N5WRL5"/>
<evidence type="ECO:0000256" key="2">
    <source>
        <dbReference type="SAM" id="Phobius"/>
    </source>
</evidence>
<sequence>MDPTQNQNHTSQPQPPPPPYTPSTTTATTTSTPINLTTSASTLLPPNLTPETTLTRGLQIPSKSAHPTSGFTYPPLLSSYNITPQDWTAFTSEILSTAHLTPQQWTTAIGKGLGVMAIGGLMIGFLGAIPGYYVSRRVQRNREERNMISQSERLGSVVDGWNERFFEPRGVLIRVDLPFEEVEEMGMMDVWGKGKGKGKGTERERQNAARKARIVIIPLPEKWG</sequence>
<organism evidence="3 4">
    <name type="scientific">Aspergillus leporis</name>
    <dbReference type="NCBI Taxonomy" id="41062"/>
    <lineage>
        <taxon>Eukaryota</taxon>
        <taxon>Fungi</taxon>
        <taxon>Dikarya</taxon>
        <taxon>Ascomycota</taxon>
        <taxon>Pezizomycotina</taxon>
        <taxon>Eurotiomycetes</taxon>
        <taxon>Eurotiomycetidae</taxon>
        <taxon>Eurotiales</taxon>
        <taxon>Aspergillaceae</taxon>
        <taxon>Aspergillus</taxon>
        <taxon>Aspergillus subgen. Circumdati</taxon>
    </lineage>
</organism>
<feature type="transmembrane region" description="Helical" evidence="2">
    <location>
        <begin position="113"/>
        <end position="135"/>
    </location>
</feature>
<dbReference type="EMBL" id="ML732286">
    <property type="protein sequence ID" value="KAB8070979.1"/>
    <property type="molecule type" value="Genomic_DNA"/>
</dbReference>
<keyword evidence="2" id="KW-1133">Transmembrane helix</keyword>
<dbReference type="InterPro" id="IPR028018">
    <property type="entry name" value="DUF4646"/>
</dbReference>
<protein>
    <submittedName>
        <fullName evidence="3">Uncharacterized protein</fullName>
    </submittedName>
</protein>
<evidence type="ECO:0000313" key="3">
    <source>
        <dbReference type="EMBL" id="KAB8070979.1"/>
    </source>
</evidence>
<proteinExistence type="predicted"/>
<reference evidence="3 4" key="1">
    <citation type="submission" date="2019-04" db="EMBL/GenBank/DDBJ databases">
        <title>Friends and foes A comparative genomics study of 23 Aspergillus species from section Flavi.</title>
        <authorList>
            <consortium name="DOE Joint Genome Institute"/>
            <person name="Kjaerbolling I."/>
            <person name="Vesth T."/>
            <person name="Frisvad J.C."/>
            <person name="Nybo J.L."/>
            <person name="Theobald S."/>
            <person name="Kildgaard S."/>
            <person name="Isbrandt T."/>
            <person name="Kuo A."/>
            <person name="Sato A."/>
            <person name="Lyhne E.K."/>
            <person name="Kogle M.E."/>
            <person name="Wiebenga A."/>
            <person name="Kun R.S."/>
            <person name="Lubbers R.J."/>
            <person name="Makela M.R."/>
            <person name="Barry K."/>
            <person name="Chovatia M."/>
            <person name="Clum A."/>
            <person name="Daum C."/>
            <person name="Haridas S."/>
            <person name="He G."/>
            <person name="LaButti K."/>
            <person name="Lipzen A."/>
            <person name="Mondo S."/>
            <person name="Riley R."/>
            <person name="Salamov A."/>
            <person name="Simmons B.A."/>
            <person name="Magnuson J.K."/>
            <person name="Henrissat B."/>
            <person name="Mortensen U.H."/>
            <person name="Larsen T.O."/>
            <person name="Devries R.P."/>
            <person name="Grigoriev I.V."/>
            <person name="Machida M."/>
            <person name="Baker S.E."/>
            <person name="Andersen M.R."/>
        </authorList>
    </citation>
    <scope>NUCLEOTIDE SEQUENCE [LARGE SCALE GENOMIC DNA]</scope>
    <source>
        <strain evidence="3 4">CBS 151.66</strain>
    </source>
</reference>
<gene>
    <name evidence="3" type="ORF">BDV29DRAFT_193646</name>
</gene>
<dbReference type="OrthoDB" id="252020at2759"/>
<evidence type="ECO:0000256" key="1">
    <source>
        <dbReference type="SAM" id="MobiDB-lite"/>
    </source>
</evidence>
<accession>A0A5N5WRL5</accession>
<feature type="region of interest" description="Disordered" evidence="1">
    <location>
        <begin position="1"/>
        <end position="54"/>
    </location>
</feature>
<keyword evidence="4" id="KW-1185">Reference proteome</keyword>
<feature type="compositionally biased region" description="Low complexity" evidence="1">
    <location>
        <begin position="1"/>
        <end position="12"/>
    </location>
</feature>
<dbReference type="Pfam" id="PF15496">
    <property type="entry name" value="DUF4646"/>
    <property type="match status" value="1"/>
</dbReference>